<keyword evidence="3" id="KW-0732">Signal</keyword>
<dbReference type="PANTHER" id="PTHR10105">
    <property type="entry name" value="SELENOPROTEIN P"/>
    <property type="match status" value="1"/>
</dbReference>
<keyword evidence="2" id="KW-0964">Secreted</keyword>
<protein>
    <recommendedName>
        <fullName evidence="7">Selenoprotein P N-terminal domain-containing protein</fullName>
    </recommendedName>
</protein>
<evidence type="ECO:0000313" key="9">
    <source>
        <dbReference type="Proteomes" id="UP000694393"/>
    </source>
</evidence>
<evidence type="ECO:0000256" key="4">
    <source>
        <dbReference type="ARBA" id="ARBA00022933"/>
    </source>
</evidence>
<proteinExistence type="predicted"/>
<sequence length="246" mass="26968">MQAKSLGGLREKLSQEGLADVSYLIVNEKAPLSRAMYWELKRQAPEGVPVYQQEILEPDVWQILDGDKDDFLIYDRCGRLAFHIPLPYSFLHFRYVESAVRVTHTKDLCGNCSLYSNSTQEVNGTAEGHKRLTQAPEQGERKGELSPEERPADHPHQPGAGGSSDPQGALPAHSHHGDPQGQQLEPSNSDPYLADPAVSATAGAERPRWRNVVLQTLCPSSWPSSSCGHHGDFSSSNEAGEGMRGT</sequence>
<dbReference type="Pfam" id="PF04592">
    <property type="entry name" value="SelP_N"/>
    <property type="match status" value="1"/>
</dbReference>
<evidence type="ECO:0000259" key="7">
    <source>
        <dbReference type="Pfam" id="PF04592"/>
    </source>
</evidence>
<feature type="compositionally biased region" description="Polar residues" evidence="6">
    <location>
        <begin position="180"/>
        <end position="190"/>
    </location>
</feature>
<feature type="domain" description="Selenoprotein P N-terminal" evidence="7">
    <location>
        <begin position="2"/>
        <end position="177"/>
    </location>
</feature>
<dbReference type="PANTHER" id="PTHR10105:SF4">
    <property type="entry name" value="SELENOPROTEIN P2"/>
    <property type="match status" value="1"/>
</dbReference>
<evidence type="ECO:0000256" key="2">
    <source>
        <dbReference type="ARBA" id="ARBA00022525"/>
    </source>
</evidence>
<reference evidence="8" key="1">
    <citation type="submission" date="2025-08" db="UniProtKB">
        <authorList>
            <consortium name="Ensembl"/>
        </authorList>
    </citation>
    <scope>IDENTIFICATION</scope>
</reference>
<reference evidence="8" key="2">
    <citation type="submission" date="2025-09" db="UniProtKB">
        <authorList>
            <consortium name="Ensembl"/>
        </authorList>
    </citation>
    <scope>IDENTIFICATION</scope>
</reference>
<organism evidence="8 9">
    <name type="scientific">Pelusios castaneus</name>
    <name type="common">West African mud turtle</name>
    <dbReference type="NCBI Taxonomy" id="367368"/>
    <lineage>
        <taxon>Eukaryota</taxon>
        <taxon>Metazoa</taxon>
        <taxon>Chordata</taxon>
        <taxon>Craniata</taxon>
        <taxon>Vertebrata</taxon>
        <taxon>Euteleostomi</taxon>
        <taxon>Archelosauria</taxon>
        <taxon>Testudinata</taxon>
        <taxon>Testudines</taxon>
        <taxon>Pleurodira</taxon>
        <taxon>Pelomedusidae</taxon>
        <taxon>Pelusios</taxon>
    </lineage>
</organism>
<dbReference type="InterPro" id="IPR007671">
    <property type="entry name" value="Selenoprotein-P_N"/>
</dbReference>
<accession>A0A8C8SPY2</accession>
<evidence type="ECO:0000256" key="1">
    <source>
        <dbReference type="ARBA" id="ARBA00004613"/>
    </source>
</evidence>
<evidence type="ECO:0000256" key="6">
    <source>
        <dbReference type="SAM" id="MobiDB-lite"/>
    </source>
</evidence>
<feature type="compositionally biased region" description="Basic and acidic residues" evidence="6">
    <location>
        <begin position="138"/>
        <end position="156"/>
    </location>
</feature>
<dbReference type="AlphaFoldDB" id="A0A8C8SPY2"/>
<name>A0A8C8SPY2_9SAUR</name>
<dbReference type="Ensembl" id="ENSPCET00000023598.1">
    <property type="protein sequence ID" value="ENSPCEP00000022837.1"/>
    <property type="gene ID" value="ENSPCEG00000017401.1"/>
</dbReference>
<dbReference type="GO" id="GO:0005576">
    <property type="term" value="C:extracellular region"/>
    <property type="evidence" value="ECO:0007669"/>
    <property type="project" value="UniProtKB-SubCell"/>
</dbReference>
<dbReference type="GO" id="GO:0001887">
    <property type="term" value="P:selenium compound metabolic process"/>
    <property type="evidence" value="ECO:0007669"/>
    <property type="project" value="TreeGrafter"/>
</dbReference>
<evidence type="ECO:0000256" key="3">
    <source>
        <dbReference type="ARBA" id="ARBA00022729"/>
    </source>
</evidence>
<evidence type="ECO:0000256" key="5">
    <source>
        <dbReference type="ARBA" id="ARBA00023180"/>
    </source>
</evidence>
<keyword evidence="5" id="KW-0325">Glycoprotein</keyword>
<dbReference type="GO" id="GO:0008430">
    <property type="term" value="F:selenium binding"/>
    <property type="evidence" value="ECO:0007669"/>
    <property type="project" value="InterPro"/>
</dbReference>
<evidence type="ECO:0000313" key="8">
    <source>
        <dbReference type="Ensembl" id="ENSPCEP00000022837.1"/>
    </source>
</evidence>
<feature type="compositionally biased region" description="Polar residues" evidence="6">
    <location>
        <begin position="213"/>
        <end position="238"/>
    </location>
</feature>
<comment type="subcellular location">
    <subcellularLocation>
        <location evidence="1">Secreted</location>
    </subcellularLocation>
</comment>
<keyword evidence="4" id="KW-0712">Selenocysteine</keyword>
<feature type="region of interest" description="Disordered" evidence="6">
    <location>
        <begin position="122"/>
        <end position="246"/>
    </location>
</feature>
<dbReference type="Proteomes" id="UP000694393">
    <property type="component" value="Unplaced"/>
</dbReference>
<dbReference type="InterPro" id="IPR037941">
    <property type="entry name" value="SeP"/>
</dbReference>
<keyword evidence="9" id="KW-1185">Reference proteome</keyword>